<gene>
    <name evidence="3" type="ORF">ACFQBQ_12235</name>
</gene>
<keyword evidence="4" id="KW-1185">Reference proteome</keyword>
<evidence type="ECO:0000259" key="1">
    <source>
        <dbReference type="Pfam" id="PF00534"/>
    </source>
</evidence>
<dbReference type="Gene3D" id="3.40.50.2000">
    <property type="entry name" value="Glycogen Phosphorylase B"/>
    <property type="match status" value="2"/>
</dbReference>
<dbReference type="InterPro" id="IPR050194">
    <property type="entry name" value="Glycosyltransferase_grp1"/>
</dbReference>
<organism evidence="3 4">
    <name type="scientific">Granulicella cerasi</name>
    <dbReference type="NCBI Taxonomy" id="741063"/>
    <lineage>
        <taxon>Bacteria</taxon>
        <taxon>Pseudomonadati</taxon>
        <taxon>Acidobacteriota</taxon>
        <taxon>Terriglobia</taxon>
        <taxon>Terriglobales</taxon>
        <taxon>Acidobacteriaceae</taxon>
        <taxon>Granulicella</taxon>
    </lineage>
</organism>
<dbReference type="InterPro" id="IPR001296">
    <property type="entry name" value="Glyco_trans_1"/>
</dbReference>
<dbReference type="PANTHER" id="PTHR45947">
    <property type="entry name" value="SULFOQUINOVOSYL TRANSFERASE SQD2"/>
    <property type="match status" value="1"/>
</dbReference>
<reference evidence="4" key="1">
    <citation type="journal article" date="2019" name="Int. J. Syst. Evol. Microbiol.">
        <title>The Global Catalogue of Microorganisms (GCM) 10K type strain sequencing project: providing services to taxonomists for standard genome sequencing and annotation.</title>
        <authorList>
            <consortium name="The Broad Institute Genomics Platform"/>
            <consortium name="The Broad Institute Genome Sequencing Center for Infectious Disease"/>
            <person name="Wu L."/>
            <person name="Ma J."/>
        </authorList>
    </citation>
    <scope>NUCLEOTIDE SEQUENCE [LARGE SCALE GENOMIC DNA]</scope>
    <source>
        <strain evidence="4">CGMCC 1.16026</strain>
    </source>
</reference>
<dbReference type="SUPFAM" id="SSF53756">
    <property type="entry name" value="UDP-Glycosyltransferase/glycogen phosphorylase"/>
    <property type="match status" value="1"/>
</dbReference>
<dbReference type="Proteomes" id="UP001596391">
    <property type="component" value="Unassembled WGS sequence"/>
</dbReference>
<evidence type="ECO:0000313" key="4">
    <source>
        <dbReference type="Proteomes" id="UP001596391"/>
    </source>
</evidence>
<evidence type="ECO:0000259" key="2">
    <source>
        <dbReference type="Pfam" id="PF13439"/>
    </source>
</evidence>
<evidence type="ECO:0000313" key="3">
    <source>
        <dbReference type="EMBL" id="MFC6646339.1"/>
    </source>
</evidence>
<dbReference type="CDD" id="cd03801">
    <property type="entry name" value="GT4_PimA-like"/>
    <property type="match status" value="1"/>
</dbReference>
<accession>A0ABW1ZB21</accession>
<dbReference type="EMBL" id="JBHSWI010000001">
    <property type="protein sequence ID" value="MFC6646339.1"/>
    <property type="molecule type" value="Genomic_DNA"/>
</dbReference>
<keyword evidence="3" id="KW-0328">Glycosyltransferase</keyword>
<dbReference type="Pfam" id="PF00534">
    <property type="entry name" value="Glycos_transf_1"/>
    <property type="match status" value="1"/>
</dbReference>
<feature type="domain" description="Glycosyl transferase family 1" evidence="1">
    <location>
        <begin position="250"/>
        <end position="404"/>
    </location>
</feature>
<proteinExistence type="predicted"/>
<sequence length="433" mass="47225">MNPVRDAMPAHDAPADATGTPPRATRLAYLLSRYPAISHTFFLHEVLGLRALGMQIETASINAPDRAMNALPPVEAEEASKTFYVKSGGKVGSLLKLLGISVKHPTAFMRGLRAIFSVKGLTAKKRAMWFAYLAEALLLGDWMRQRDLPHLHVHFGGPVASVGFLTSRAWGVPFSLTIHGPEELQDFSANQMQEKLLQAAFVLCISSFAKSQLMQRLPTDHWSKLHVVRLGVPEEMLALPPVKAQSTALPHVVCVGRLVPEKGQRLLLQAIARLRAEGVYVTATLVGGGPERASLEKFVRQQGLSESVRLSGPQSHPETLALLRTADIFALPSFAEGIPVALMEAMALEIPCLSTTVAGISELIRSGQDGVLVAPSDVDALTESLRLLASDASLRARMGHSSRERVLEHYRLRDNHARLAEIFRHSLQPAVKQ</sequence>
<dbReference type="EC" id="2.4.-.-" evidence="3"/>
<dbReference type="RefSeq" id="WP_263370018.1">
    <property type="nucleotide sequence ID" value="NZ_JAGSYD010000001.1"/>
</dbReference>
<protein>
    <submittedName>
        <fullName evidence="3">Glycosyltransferase family 4 protein</fullName>
        <ecNumber evidence="3">2.4.-.-</ecNumber>
    </submittedName>
</protein>
<comment type="caution">
    <text evidence="3">The sequence shown here is derived from an EMBL/GenBank/DDBJ whole genome shotgun (WGS) entry which is preliminary data.</text>
</comment>
<dbReference type="PANTHER" id="PTHR45947:SF15">
    <property type="entry name" value="TEICHURONIC ACID BIOSYNTHESIS GLYCOSYLTRANSFERASE TUAC-RELATED"/>
    <property type="match status" value="1"/>
</dbReference>
<name>A0ABW1ZB21_9BACT</name>
<dbReference type="InterPro" id="IPR028098">
    <property type="entry name" value="Glyco_trans_4-like_N"/>
</dbReference>
<dbReference type="Pfam" id="PF13439">
    <property type="entry name" value="Glyco_transf_4"/>
    <property type="match status" value="1"/>
</dbReference>
<dbReference type="GO" id="GO:0016757">
    <property type="term" value="F:glycosyltransferase activity"/>
    <property type="evidence" value="ECO:0007669"/>
    <property type="project" value="UniProtKB-KW"/>
</dbReference>
<feature type="domain" description="Glycosyltransferase subfamily 4-like N-terminal" evidence="2">
    <location>
        <begin position="125"/>
        <end position="233"/>
    </location>
</feature>
<keyword evidence="3" id="KW-0808">Transferase</keyword>